<sequence length="91" mass="10054">MPEVYLGPAYLLSVSVGAMALVRAGLWLRHSNGRVKTGDSEAEFRGEMRAVQSRQTEILLSLTRETATTHKILARQTVILEQLTGTEVEGR</sequence>
<keyword evidence="1" id="KW-0812">Transmembrane</keyword>
<dbReference type="EMBL" id="LAZR01058072">
    <property type="protein sequence ID" value="KKK70684.1"/>
    <property type="molecule type" value="Genomic_DNA"/>
</dbReference>
<proteinExistence type="predicted"/>
<evidence type="ECO:0000313" key="2">
    <source>
        <dbReference type="EMBL" id="KKK70684.1"/>
    </source>
</evidence>
<protein>
    <submittedName>
        <fullName evidence="2">Uncharacterized protein</fullName>
    </submittedName>
</protein>
<name>A0A0F8ZW83_9ZZZZ</name>
<reference evidence="2" key="1">
    <citation type="journal article" date="2015" name="Nature">
        <title>Complex archaea that bridge the gap between prokaryotes and eukaryotes.</title>
        <authorList>
            <person name="Spang A."/>
            <person name="Saw J.H."/>
            <person name="Jorgensen S.L."/>
            <person name="Zaremba-Niedzwiedzka K."/>
            <person name="Martijn J."/>
            <person name="Lind A.E."/>
            <person name="van Eijk R."/>
            <person name="Schleper C."/>
            <person name="Guy L."/>
            <person name="Ettema T.J."/>
        </authorList>
    </citation>
    <scope>NUCLEOTIDE SEQUENCE</scope>
</reference>
<dbReference type="AlphaFoldDB" id="A0A0F8ZW83"/>
<keyword evidence="1" id="KW-0472">Membrane</keyword>
<accession>A0A0F8ZW83</accession>
<comment type="caution">
    <text evidence="2">The sequence shown here is derived from an EMBL/GenBank/DDBJ whole genome shotgun (WGS) entry which is preliminary data.</text>
</comment>
<organism evidence="2">
    <name type="scientific">marine sediment metagenome</name>
    <dbReference type="NCBI Taxonomy" id="412755"/>
    <lineage>
        <taxon>unclassified sequences</taxon>
        <taxon>metagenomes</taxon>
        <taxon>ecological metagenomes</taxon>
    </lineage>
</organism>
<evidence type="ECO:0000256" key="1">
    <source>
        <dbReference type="SAM" id="Phobius"/>
    </source>
</evidence>
<feature type="transmembrane region" description="Helical" evidence="1">
    <location>
        <begin position="6"/>
        <end position="26"/>
    </location>
</feature>
<gene>
    <name evidence="2" type="ORF">LCGC14_2921510</name>
</gene>
<keyword evidence="1" id="KW-1133">Transmembrane helix</keyword>